<feature type="region of interest" description="Disordered" evidence="1">
    <location>
        <begin position="1"/>
        <end position="26"/>
    </location>
</feature>
<organism evidence="2 3">
    <name type="scientific">Exophiala aquamarina CBS 119918</name>
    <dbReference type="NCBI Taxonomy" id="1182545"/>
    <lineage>
        <taxon>Eukaryota</taxon>
        <taxon>Fungi</taxon>
        <taxon>Dikarya</taxon>
        <taxon>Ascomycota</taxon>
        <taxon>Pezizomycotina</taxon>
        <taxon>Eurotiomycetes</taxon>
        <taxon>Chaetothyriomycetidae</taxon>
        <taxon>Chaetothyriales</taxon>
        <taxon>Herpotrichiellaceae</taxon>
        <taxon>Exophiala</taxon>
    </lineage>
</organism>
<feature type="compositionally biased region" description="Polar residues" evidence="1">
    <location>
        <begin position="11"/>
        <end position="26"/>
    </location>
</feature>
<dbReference type="EMBL" id="AMGV01000003">
    <property type="protein sequence ID" value="KEF58791.1"/>
    <property type="molecule type" value="Genomic_DNA"/>
</dbReference>
<proteinExistence type="predicted"/>
<evidence type="ECO:0000313" key="3">
    <source>
        <dbReference type="Proteomes" id="UP000027920"/>
    </source>
</evidence>
<accession>A0A072PG43</accession>
<dbReference type="VEuPathDB" id="FungiDB:A1O9_03634"/>
<gene>
    <name evidence="2" type="ORF">A1O9_03634</name>
</gene>
<dbReference type="HOGENOM" id="CLU_748090_0_0_1"/>
<name>A0A072PG43_9EURO</name>
<comment type="caution">
    <text evidence="2">The sequence shown here is derived from an EMBL/GenBank/DDBJ whole genome shotgun (WGS) entry which is preliminary data.</text>
</comment>
<protein>
    <recommendedName>
        <fullName evidence="4">Aminoglycoside phosphotransferase domain-containing protein</fullName>
    </recommendedName>
</protein>
<evidence type="ECO:0000313" key="2">
    <source>
        <dbReference type="EMBL" id="KEF58791.1"/>
    </source>
</evidence>
<evidence type="ECO:0008006" key="4">
    <source>
        <dbReference type="Google" id="ProtNLM"/>
    </source>
</evidence>
<dbReference type="AlphaFoldDB" id="A0A072PG43"/>
<keyword evidence="3" id="KW-1185">Reference proteome</keyword>
<feature type="compositionally biased region" description="Basic and acidic residues" evidence="1">
    <location>
        <begin position="1"/>
        <end position="10"/>
    </location>
</feature>
<dbReference type="GeneID" id="25278568"/>
<sequence>MLVSHEDSRRSNLNFEPQNTPDTSNSVFLPSASAERPVPTYTQIDSHPRLDFEAYLRCLDPGTIYLVEVLRSNPSQVIARARKHGIYHLQRCYQGQRGAPVDRFEEHQSLIIKHCPGLTCYPPGPNHAVESNSLVMEQLAMTLLAPPDDGYMSWSVNTEHPFPGFDDKPHTIIIKFLKRWRCQAKNKFQKYTSSYTMPLIKIQQKSGVRVPQLLNFDPQTATLISSDLGRLIELSNFFSPLRYLHVDSPDGLAAVGVVRQPQGIPPNITRWELESEASRQAYFGTIGTKLGAFLATLHGHRWQQRGNADVNPSQGEADLERKILRLGENLIIAQRSSLRFPVAQYDTVDAIDKAMGVLLADVSRKDHPEE</sequence>
<dbReference type="RefSeq" id="XP_013261381.1">
    <property type="nucleotide sequence ID" value="XM_013405927.1"/>
</dbReference>
<reference evidence="2 3" key="1">
    <citation type="submission" date="2013-03" db="EMBL/GenBank/DDBJ databases">
        <title>The Genome Sequence of Exophiala aquamarina CBS 119918.</title>
        <authorList>
            <consortium name="The Broad Institute Genomics Platform"/>
            <person name="Cuomo C."/>
            <person name="de Hoog S."/>
            <person name="Gorbushina A."/>
            <person name="Walker B."/>
            <person name="Young S.K."/>
            <person name="Zeng Q."/>
            <person name="Gargeya S."/>
            <person name="Fitzgerald M."/>
            <person name="Haas B."/>
            <person name="Abouelleil A."/>
            <person name="Allen A.W."/>
            <person name="Alvarado L."/>
            <person name="Arachchi H.M."/>
            <person name="Berlin A.M."/>
            <person name="Chapman S.B."/>
            <person name="Gainer-Dewar J."/>
            <person name="Goldberg J."/>
            <person name="Griggs A."/>
            <person name="Gujja S."/>
            <person name="Hansen M."/>
            <person name="Howarth C."/>
            <person name="Imamovic A."/>
            <person name="Ireland A."/>
            <person name="Larimer J."/>
            <person name="McCowan C."/>
            <person name="Murphy C."/>
            <person name="Pearson M."/>
            <person name="Poon T.W."/>
            <person name="Priest M."/>
            <person name="Roberts A."/>
            <person name="Saif S."/>
            <person name="Shea T."/>
            <person name="Sisk P."/>
            <person name="Sykes S."/>
            <person name="Wortman J."/>
            <person name="Nusbaum C."/>
            <person name="Birren B."/>
        </authorList>
    </citation>
    <scope>NUCLEOTIDE SEQUENCE [LARGE SCALE GENOMIC DNA]</scope>
    <source>
        <strain evidence="2 3">CBS 119918</strain>
    </source>
</reference>
<dbReference type="OrthoDB" id="25129at2759"/>
<evidence type="ECO:0000256" key="1">
    <source>
        <dbReference type="SAM" id="MobiDB-lite"/>
    </source>
</evidence>
<dbReference type="Proteomes" id="UP000027920">
    <property type="component" value="Unassembled WGS sequence"/>
</dbReference>
<dbReference type="STRING" id="1182545.A0A072PG43"/>